<comment type="similarity">
    <text evidence="2">Belongs to the bacterial ribosomal protein bL12 family.</text>
</comment>
<organism evidence="11">
    <name type="scientific">Nymphaea colorata</name>
    <name type="common">pocket water lily</name>
    <dbReference type="NCBI Taxonomy" id="210225"/>
    <lineage>
        <taxon>Eukaryota</taxon>
        <taxon>Viridiplantae</taxon>
        <taxon>Streptophyta</taxon>
        <taxon>Embryophyta</taxon>
        <taxon>Tracheophyta</taxon>
        <taxon>Spermatophyta</taxon>
        <taxon>Magnoliopsida</taxon>
        <taxon>Nymphaeales</taxon>
        <taxon>Nymphaeaceae</taxon>
        <taxon>Nymphaea</taxon>
    </lineage>
</organism>
<dbReference type="InterPro" id="IPR013823">
    <property type="entry name" value="Ribosomal_bL12_C"/>
</dbReference>
<evidence type="ECO:0000256" key="7">
    <source>
        <dbReference type="ARBA" id="ARBA00023274"/>
    </source>
</evidence>
<comment type="subcellular location">
    <subcellularLocation>
        <location evidence="1">Plastid</location>
        <location evidence="1">Chloroplast</location>
    </subcellularLocation>
</comment>
<dbReference type="GO" id="GO:0005840">
    <property type="term" value="C:ribosome"/>
    <property type="evidence" value="ECO:0007669"/>
    <property type="project" value="UniProtKB-KW"/>
</dbReference>
<proteinExistence type="inferred from homology"/>
<dbReference type="InterPro" id="IPR014719">
    <property type="entry name" value="Ribosomal_bL12_C/ClpS-like"/>
</dbReference>
<evidence type="ECO:0000256" key="5">
    <source>
        <dbReference type="ARBA" id="ARBA00022946"/>
    </source>
</evidence>
<keyword evidence="3" id="KW-0150">Chloroplast</keyword>
<dbReference type="GO" id="GO:0009507">
    <property type="term" value="C:chloroplast"/>
    <property type="evidence" value="ECO:0007669"/>
    <property type="project" value="UniProtKB-SubCell"/>
</dbReference>
<protein>
    <recommendedName>
        <fullName evidence="12">Ribosomal protein L7/L12 C-terminal domain-containing protein</fullName>
    </recommendedName>
</protein>
<dbReference type="PANTHER" id="PTHR45987">
    <property type="entry name" value="39S RIBOSOMAL PROTEIN L12"/>
    <property type="match status" value="1"/>
</dbReference>
<dbReference type="OMA" id="LEDKWGV"/>
<feature type="domain" description="Large ribosomal subunit protein bL12 oligomerization" evidence="10">
    <location>
        <begin position="61"/>
        <end position="110"/>
    </location>
</feature>
<dbReference type="HAMAP" id="MF_00368">
    <property type="entry name" value="Ribosomal_bL12"/>
    <property type="match status" value="1"/>
</dbReference>
<keyword evidence="5" id="KW-0809">Transit peptide</keyword>
<dbReference type="SUPFAM" id="SSF54736">
    <property type="entry name" value="ClpS-like"/>
    <property type="match status" value="1"/>
</dbReference>
<name>A0A5K0XSD4_9MAGN</name>
<dbReference type="InterPro" id="IPR000206">
    <property type="entry name" value="Ribosomal_bL12"/>
</dbReference>
<dbReference type="Gene3D" id="1.20.5.710">
    <property type="entry name" value="Single helix bin"/>
    <property type="match status" value="1"/>
</dbReference>
<evidence type="ECO:0000259" key="9">
    <source>
        <dbReference type="Pfam" id="PF00542"/>
    </source>
</evidence>
<dbReference type="Pfam" id="PF00542">
    <property type="entry name" value="Ribosomal_L12"/>
    <property type="match status" value="1"/>
</dbReference>
<dbReference type="OrthoDB" id="250175at2759"/>
<dbReference type="CDD" id="cd00387">
    <property type="entry name" value="Ribosomal_L7_L12"/>
    <property type="match status" value="1"/>
</dbReference>
<keyword evidence="7" id="KW-0687">Ribonucleoprotein</keyword>
<dbReference type="EMBL" id="LR721776">
    <property type="protein sequence ID" value="VVV67402.1"/>
    <property type="molecule type" value="Genomic_DNA"/>
</dbReference>
<evidence type="ECO:0000256" key="8">
    <source>
        <dbReference type="SAM" id="MobiDB-lite"/>
    </source>
</evidence>
<dbReference type="GO" id="GO:0006412">
    <property type="term" value="P:translation"/>
    <property type="evidence" value="ECO:0007669"/>
    <property type="project" value="InterPro"/>
</dbReference>
<dbReference type="FunFam" id="3.30.1390.10:FF:000001">
    <property type="entry name" value="50S ribosomal protein L7/L12"/>
    <property type="match status" value="1"/>
</dbReference>
<dbReference type="InterPro" id="IPR008932">
    <property type="entry name" value="Ribosomal_bL12_oligo"/>
</dbReference>
<evidence type="ECO:0000313" key="11">
    <source>
        <dbReference type="EMBL" id="VVV67402.1"/>
    </source>
</evidence>
<evidence type="ECO:0000256" key="3">
    <source>
        <dbReference type="ARBA" id="ARBA00022528"/>
    </source>
</evidence>
<evidence type="ECO:0000256" key="6">
    <source>
        <dbReference type="ARBA" id="ARBA00022980"/>
    </source>
</evidence>
<evidence type="ECO:0000256" key="1">
    <source>
        <dbReference type="ARBA" id="ARBA00004229"/>
    </source>
</evidence>
<evidence type="ECO:0008006" key="12">
    <source>
        <dbReference type="Google" id="ProtNLM"/>
    </source>
</evidence>
<dbReference type="SUPFAM" id="SSF48300">
    <property type="entry name" value="Ribosomal protein L7/12, oligomerisation (N-terminal) domain"/>
    <property type="match status" value="1"/>
</dbReference>
<gene>
    <name evidence="11" type="ORF">NYM_LOCUS6906</name>
</gene>
<dbReference type="NCBIfam" id="TIGR00855">
    <property type="entry name" value="L12"/>
    <property type="match status" value="1"/>
</dbReference>
<evidence type="ECO:0000256" key="4">
    <source>
        <dbReference type="ARBA" id="ARBA00022640"/>
    </source>
</evidence>
<dbReference type="GO" id="GO:0003735">
    <property type="term" value="F:structural constituent of ribosome"/>
    <property type="evidence" value="ECO:0007669"/>
    <property type="project" value="InterPro"/>
</dbReference>
<feature type="domain" description="Large ribosomal subunit protein bL12 C-terminal" evidence="9">
    <location>
        <begin position="122"/>
        <end position="188"/>
    </location>
</feature>
<keyword evidence="4" id="KW-0934">Plastid</keyword>
<evidence type="ECO:0000259" key="10">
    <source>
        <dbReference type="Pfam" id="PF16320"/>
    </source>
</evidence>
<dbReference type="Pfam" id="PF16320">
    <property type="entry name" value="Ribosomal_L12_N"/>
    <property type="match status" value="1"/>
</dbReference>
<dbReference type="GO" id="GO:1990904">
    <property type="term" value="C:ribonucleoprotein complex"/>
    <property type="evidence" value="ECO:0007669"/>
    <property type="project" value="UniProtKB-KW"/>
</dbReference>
<dbReference type="Gramene" id="NC11G0124120.1">
    <property type="protein sequence ID" value="NC11G0124120.1:cds"/>
    <property type="gene ID" value="NC11G0124120"/>
</dbReference>
<keyword evidence="6" id="KW-0689">Ribosomal protein</keyword>
<dbReference type="AlphaFoldDB" id="A0A5K0XSD4"/>
<dbReference type="GO" id="GO:0003729">
    <property type="term" value="F:mRNA binding"/>
    <property type="evidence" value="ECO:0007669"/>
    <property type="project" value="TreeGrafter"/>
</dbReference>
<accession>A0A5K0XSD4</accession>
<dbReference type="Gene3D" id="3.30.1390.10">
    <property type="match status" value="1"/>
</dbReference>
<dbReference type="PANTHER" id="PTHR45987:SF26">
    <property type="entry name" value="LARGE RIBOSOMAL SUBUNIT PROTEIN BL12CX-RELATED"/>
    <property type="match status" value="1"/>
</dbReference>
<reference evidence="11" key="1">
    <citation type="submission" date="2019-09" db="EMBL/GenBank/DDBJ databases">
        <authorList>
            <person name="Zhang L."/>
        </authorList>
    </citation>
    <scope>NUCLEOTIDE SEQUENCE</scope>
</reference>
<sequence length="189" mass="19644">MAVSLSTNTFLSLSSPSSLNSRALSPSRRLGFGGGLPGSSITSRRSSGAITPVCAIALSEKIEKLGQEIKLLTLEEARSLSDYLQEELGVSPAAFAPAAVGVAPGAAGAAEAAPAVEEKTEFDVVIEDVPSNARIATIKVVRALTNLALKEAKDLIEGLPKKFREGISKEEAEDAKKKLEEVGAKVSIV</sequence>
<evidence type="ECO:0000256" key="2">
    <source>
        <dbReference type="ARBA" id="ARBA00007197"/>
    </source>
</evidence>
<dbReference type="InterPro" id="IPR036235">
    <property type="entry name" value="Ribosomal_bL12_oligo_N_sf"/>
</dbReference>
<feature type="region of interest" description="Disordered" evidence="8">
    <location>
        <begin position="1"/>
        <end position="25"/>
    </location>
</feature>